<feature type="transmembrane region" description="Helical" evidence="1">
    <location>
        <begin position="37"/>
        <end position="70"/>
    </location>
</feature>
<keyword evidence="1" id="KW-1133">Transmembrane helix</keyword>
<keyword evidence="3" id="KW-1185">Reference proteome</keyword>
<accession>A0A926IJM9</accession>
<proteinExistence type="predicted"/>
<evidence type="ECO:0000313" key="3">
    <source>
        <dbReference type="Proteomes" id="UP000601171"/>
    </source>
</evidence>
<organism evidence="2 3">
    <name type="scientific">Paratissierella segnis</name>
    <dbReference type="NCBI Taxonomy" id="2763679"/>
    <lineage>
        <taxon>Bacteria</taxon>
        <taxon>Bacillati</taxon>
        <taxon>Bacillota</taxon>
        <taxon>Tissierellia</taxon>
        <taxon>Tissierellales</taxon>
        <taxon>Tissierellaceae</taxon>
        <taxon>Paratissierella</taxon>
    </lineage>
</organism>
<evidence type="ECO:0000256" key="1">
    <source>
        <dbReference type="SAM" id="Phobius"/>
    </source>
</evidence>
<dbReference type="InterPro" id="IPR027890">
    <property type="entry name" value="DUF4491"/>
</dbReference>
<dbReference type="Proteomes" id="UP000601171">
    <property type="component" value="Unassembled WGS sequence"/>
</dbReference>
<evidence type="ECO:0000313" key="2">
    <source>
        <dbReference type="EMBL" id="MBC8586828.1"/>
    </source>
</evidence>
<keyword evidence="1" id="KW-0812">Transmembrane</keyword>
<dbReference type="RefSeq" id="WP_262428292.1">
    <property type="nucleotide sequence ID" value="NZ_JACRTG010000003.1"/>
</dbReference>
<dbReference type="AlphaFoldDB" id="A0A926IJM9"/>
<feature type="transmembrane region" description="Helical" evidence="1">
    <location>
        <begin position="6"/>
        <end position="30"/>
    </location>
</feature>
<reference evidence="2" key="1">
    <citation type="submission" date="2020-08" db="EMBL/GenBank/DDBJ databases">
        <title>Genome public.</title>
        <authorList>
            <person name="Liu C."/>
            <person name="Sun Q."/>
        </authorList>
    </citation>
    <scope>NUCLEOTIDE SEQUENCE</scope>
    <source>
        <strain evidence="2">BX21</strain>
    </source>
</reference>
<comment type="caution">
    <text evidence="2">The sequence shown here is derived from an EMBL/GenBank/DDBJ whole genome shotgun (WGS) entry which is preliminary data.</text>
</comment>
<name>A0A926IJM9_9FIRM</name>
<dbReference type="EMBL" id="JACRTG010000003">
    <property type="protein sequence ID" value="MBC8586828.1"/>
    <property type="molecule type" value="Genomic_DNA"/>
</dbReference>
<sequence>MIWSGVIIGGISFLIIGIFHPIVIYCEYYFTDRIWPLFLVVGLVFCILSLFVHQIILSAALAITGFSMLWSIKELKEQTERVRKGWFPENPNRVKK</sequence>
<protein>
    <submittedName>
        <fullName evidence="2">DUF4491 family protein</fullName>
    </submittedName>
</protein>
<keyword evidence="1" id="KW-0472">Membrane</keyword>
<gene>
    <name evidence="2" type="ORF">H8707_01055</name>
</gene>
<dbReference type="Pfam" id="PF14898">
    <property type="entry name" value="DUF4491"/>
    <property type="match status" value="1"/>
</dbReference>